<keyword evidence="6" id="KW-1185">Reference proteome</keyword>
<evidence type="ECO:0000313" key="5">
    <source>
        <dbReference type="EMBL" id="MCP1101566.1"/>
    </source>
</evidence>
<dbReference type="PANTHER" id="PTHR46847:SF1">
    <property type="entry name" value="D-ALLOSE-BINDING PERIPLASMIC PROTEIN-RELATED"/>
    <property type="match status" value="1"/>
</dbReference>
<dbReference type="PROSITE" id="PS51257">
    <property type="entry name" value="PROKAR_LIPOPROTEIN"/>
    <property type="match status" value="1"/>
</dbReference>
<dbReference type="InterPro" id="IPR028082">
    <property type="entry name" value="Peripla_BP_I"/>
</dbReference>
<dbReference type="SUPFAM" id="SSF53822">
    <property type="entry name" value="Periplasmic binding protein-like I"/>
    <property type="match status" value="1"/>
</dbReference>
<feature type="domain" description="Periplasmic binding protein" evidence="4">
    <location>
        <begin position="52"/>
        <end position="308"/>
    </location>
</feature>
<evidence type="ECO:0000256" key="2">
    <source>
        <dbReference type="ARBA" id="ARBA00007639"/>
    </source>
</evidence>
<dbReference type="Pfam" id="PF13407">
    <property type="entry name" value="Peripla_BP_4"/>
    <property type="match status" value="1"/>
</dbReference>
<proteinExistence type="inferred from homology"/>
<accession>A0ABT1E6W0</accession>
<dbReference type="InterPro" id="IPR025997">
    <property type="entry name" value="SBP_2_dom"/>
</dbReference>
<comment type="subcellular location">
    <subcellularLocation>
        <location evidence="1">Cell envelope</location>
    </subcellularLocation>
</comment>
<organism evidence="5 6">
    <name type="scientific">Aequitasia blattaphilus</name>
    <dbReference type="NCBI Taxonomy" id="2949332"/>
    <lineage>
        <taxon>Bacteria</taxon>
        <taxon>Bacillati</taxon>
        <taxon>Bacillota</taxon>
        <taxon>Clostridia</taxon>
        <taxon>Lachnospirales</taxon>
        <taxon>Lachnospiraceae</taxon>
        <taxon>Aequitasia</taxon>
    </lineage>
</organism>
<name>A0ABT1E6W0_9FIRM</name>
<protein>
    <submittedName>
        <fullName evidence="5">Substrate-binding domain-containing protein</fullName>
    </submittedName>
</protein>
<reference evidence="5 6" key="1">
    <citation type="journal article" date="2022" name="Genome Biol. Evol.">
        <title>Host diet, physiology and behaviors set the stage for Lachnospiraceae cladogenesis.</title>
        <authorList>
            <person name="Vera-Ponce De Leon A."/>
            <person name="Schneider M."/>
            <person name="Jahnes B.C."/>
            <person name="Sadowski V."/>
            <person name="Camuy-Velez L.A."/>
            <person name="Duan J."/>
            <person name="Sabree Z.L."/>
        </authorList>
    </citation>
    <scope>NUCLEOTIDE SEQUENCE [LARGE SCALE GENOMIC DNA]</scope>
    <source>
        <strain evidence="5 6">PAL113</strain>
    </source>
</reference>
<sequence>MKKSILGLLLVVVMCAGLLLGCSNGKSKTESTDSDGGDSSKDINVTLILSARDEFNSIMSREAEATAKETGVNFTVQDATNDAAKQIQFVETARNNGDPVVIVYLVDPSTAGEIVEKAGDMKVVFVNRYPTDDSVIKDNDNVVYVGSNESQGGEQQGEALANFFNEKGQKEIKYVLIQGILGNDSVIKRTEACLAKLEAEGIKATEATAPIACDWDRAKAIDKFSPIVSANTEFDCVISNNDAMAIGAVEVLKNNNIDPKEVPVVGLDGTPDGVKAVQNEELLMTTLQDAKGQGKGIIMATINLVEGNPINDGTDYELDESGKVVWIAFEAIYKDNAEDFVDYYN</sequence>
<evidence type="ECO:0000259" key="4">
    <source>
        <dbReference type="Pfam" id="PF13407"/>
    </source>
</evidence>
<dbReference type="RefSeq" id="WP_262065353.1">
    <property type="nucleotide sequence ID" value="NZ_JAMXOD010000004.1"/>
</dbReference>
<evidence type="ECO:0000256" key="3">
    <source>
        <dbReference type="ARBA" id="ARBA00022729"/>
    </source>
</evidence>
<dbReference type="PANTHER" id="PTHR46847">
    <property type="entry name" value="D-ALLOSE-BINDING PERIPLASMIC PROTEIN-RELATED"/>
    <property type="match status" value="1"/>
</dbReference>
<comment type="similarity">
    <text evidence="2">Belongs to the bacterial solute-binding protein 2 family.</text>
</comment>
<keyword evidence="3" id="KW-0732">Signal</keyword>
<evidence type="ECO:0000256" key="1">
    <source>
        <dbReference type="ARBA" id="ARBA00004196"/>
    </source>
</evidence>
<gene>
    <name evidence="5" type="ORF">NK125_03950</name>
</gene>
<dbReference type="Gene3D" id="3.40.50.2300">
    <property type="match status" value="2"/>
</dbReference>
<evidence type="ECO:0000313" key="6">
    <source>
        <dbReference type="Proteomes" id="UP001523566"/>
    </source>
</evidence>
<dbReference type="Proteomes" id="UP001523566">
    <property type="component" value="Unassembled WGS sequence"/>
</dbReference>
<dbReference type="EMBL" id="JAMZFW010000004">
    <property type="protein sequence ID" value="MCP1101566.1"/>
    <property type="molecule type" value="Genomic_DNA"/>
</dbReference>
<comment type="caution">
    <text evidence="5">The sequence shown here is derived from an EMBL/GenBank/DDBJ whole genome shotgun (WGS) entry which is preliminary data.</text>
</comment>